<evidence type="ECO:0000256" key="4">
    <source>
        <dbReference type="ARBA" id="ARBA00023204"/>
    </source>
</evidence>
<dbReference type="GO" id="GO:0045002">
    <property type="term" value="P:double-strand break repair via single-strand annealing"/>
    <property type="evidence" value="ECO:0007669"/>
    <property type="project" value="TreeGrafter"/>
</dbReference>
<comment type="function">
    <text evidence="5">Involved in DNA double-strand break (DSB) repair and recombination. Promotes the annealing of complementary single-stranded DNA and by stimulation of the RAD51 recombinase.</text>
</comment>
<dbReference type="Gene3D" id="3.30.390.80">
    <property type="entry name" value="DNA repair protein Rad52/59/22"/>
    <property type="match status" value="1"/>
</dbReference>
<dbReference type="GeneID" id="8297946"/>
<dbReference type="OrthoDB" id="206565at2759"/>
<dbReference type="eggNOG" id="KOG4141">
    <property type="taxonomic scope" value="Eukaryota"/>
</dbReference>
<proteinExistence type="inferred from homology"/>
<reference evidence="7 8" key="1">
    <citation type="journal article" date="2009" name="Nature">
        <title>Evolution of pathogenicity and sexual reproduction in eight Candida genomes.</title>
        <authorList>
            <person name="Butler G."/>
            <person name="Rasmussen M.D."/>
            <person name="Lin M.F."/>
            <person name="Santos M.A."/>
            <person name="Sakthikumar S."/>
            <person name="Munro C.A."/>
            <person name="Rheinbay E."/>
            <person name="Grabherr M."/>
            <person name="Forche A."/>
            <person name="Reedy J.L."/>
            <person name="Agrafioti I."/>
            <person name="Arnaud M.B."/>
            <person name="Bates S."/>
            <person name="Brown A.J."/>
            <person name="Brunke S."/>
            <person name="Costanzo M.C."/>
            <person name="Fitzpatrick D.A."/>
            <person name="de Groot P.W."/>
            <person name="Harris D."/>
            <person name="Hoyer L.L."/>
            <person name="Hube B."/>
            <person name="Klis F.M."/>
            <person name="Kodira C."/>
            <person name="Lennard N."/>
            <person name="Logue M.E."/>
            <person name="Martin R."/>
            <person name="Neiman A.M."/>
            <person name="Nikolaou E."/>
            <person name="Quail M.A."/>
            <person name="Quinn J."/>
            <person name="Santos M.C."/>
            <person name="Schmitzberger F.F."/>
            <person name="Sherlock G."/>
            <person name="Shah P."/>
            <person name="Silverstein K.A."/>
            <person name="Skrzypek M.S."/>
            <person name="Soll D."/>
            <person name="Staggs R."/>
            <person name="Stansfield I."/>
            <person name="Stumpf M.P."/>
            <person name="Sudbery P.E."/>
            <person name="Srikantha T."/>
            <person name="Zeng Q."/>
            <person name="Berman J."/>
            <person name="Berriman M."/>
            <person name="Heitman J."/>
            <person name="Gow N.A."/>
            <person name="Lorenz M.C."/>
            <person name="Birren B.W."/>
            <person name="Kellis M."/>
            <person name="Cuomo C.A."/>
        </authorList>
    </citation>
    <scope>NUCLEOTIDE SEQUENCE [LARGE SCALE GENOMIC DNA]</scope>
    <source>
        <strain evidence="8">ATCC MYA-3404 / T1</strain>
    </source>
</reference>
<dbReference type="GO" id="GO:0000724">
    <property type="term" value="P:double-strand break repair via homologous recombination"/>
    <property type="evidence" value="ECO:0007669"/>
    <property type="project" value="TreeGrafter"/>
</dbReference>
<dbReference type="STRING" id="294747.C5MCE0"/>
<dbReference type="RefSeq" id="XP_002549594.1">
    <property type="nucleotide sequence ID" value="XM_002549548.1"/>
</dbReference>
<dbReference type="EMBL" id="GG692399">
    <property type="protein sequence ID" value="EER32220.1"/>
    <property type="molecule type" value="Genomic_DNA"/>
</dbReference>
<dbReference type="InterPro" id="IPR041247">
    <property type="entry name" value="Rad52_fam"/>
</dbReference>
<comment type="similarity">
    <text evidence="1">Belongs to the RAD52 family.</text>
</comment>
<dbReference type="HOGENOM" id="CLU_111192_0_0_1"/>
<evidence type="ECO:0000256" key="1">
    <source>
        <dbReference type="ARBA" id="ARBA00006638"/>
    </source>
</evidence>
<keyword evidence="3" id="KW-0233">DNA recombination</keyword>
<evidence type="ECO:0000256" key="3">
    <source>
        <dbReference type="ARBA" id="ARBA00023172"/>
    </source>
</evidence>
<dbReference type="GO" id="GO:0005634">
    <property type="term" value="C:nucleus"/>
    <property type="evidence" value="ECO:0007669"/>
    <property type="project" value="TreeGrafter"/>
</dbReference>
<dbReference type="Pfam" id="PF04098">
    <property type="entry name" value="Rad52_Rad22"/>
    <property type="match status" value="1"/>
</dbReference>
<keyword evidence="2" id="KW-0227">DNA damage</keyword>
<sequence>MAYYDSKYDVDEETAKLPSTVEFFPSMIDFEFEEDQCEPTIIPAEIKSDWARRKLGTLQSELDKKQYAREANHFGSKYNNKKFSKTILYGLANKVFGFDGWSTSLESCFVEELPVEEEGKHSTRCSIEIKLILKDGSFIIAFGIGDSTNMPHKYMSYQTAKKKAVTEAMKSAITGMPYLCIENGDSEETNFDKLETELKVKYGI</sequence>
<dbReference type="VEuPathDB" id="FungiDB:CTRG_03891"/>
<dbReference type="InterPro" id="IPR007232">
    <property type="entry name" value="Rad52_Rad59_Rad22"/>
</dbReference>
<dbReference type="GO" id="GO:0006312">
    <property type="term" value="P:mitotic recombination"/>
    <property type="evidence" value="ECO:0007669"/>
    <property type="project" value="TreeGrafter"/>
</dbReference>
<keyword evidence="4" id="KW-0234">DNA repair</keyword>
<dbReference type="SUPFAM" id="SSF54768">
    <property type="entry name" value="dsRNA-binding domain-like"/>
    <property type="match status" value="1"/>
</dbReference>
<dbReference type="PANTHER" id="PTHR12132">
    <property type="entry name" value="DNA REPAIR AND RECOMBINATION PROTEIN RAD52, RAD59"/>
    <property type="match status" value="1"/>
</dbReference>
<evidence type="ECO:0000313" key="7">
    <source>
        <dbReference type="EMBL" id="EER32220.1"/>
    </source>
</evidence>
<gene>
    <name evidence="7" type="ORF">CTRG_03891</name>
</gene>
<keyword evidence="8" id="KW-1185">Reference proteome</keyword>
<evidence type="ECO:0000256" key="6">
    <source>
        <dbReference type="ARBA" id="ARBA00041062"/>
    </source>
</evidence>
<accession>C5MCE0</accession>
<evidence type="ECO:0000256" key="5">
    <source>
        <dbReference type="ARBA" id="ARBA00037138"/>
    </source>
</evidence>
<evidence type="ECO:0000313" key="8">
    <source>
        <dbReference type="Proteomes" id="UP000002037"/>
    </source>
</evidence>
<organism evidence="7 8">
    <name type="scientific">Candida tropicalis (strain ATCC MYA-3404 / T1)</name>
    <name type="common">Yeast</name>
    <dbReference type="NCBI Taxonomy" id="294747"/>
    <lineage>
        <taxon>Eukaryota</taxon>
        <taxon>Fungi</taxon>
        <taxon>Dikarya</taxon>
        <taxon>Ascomycota</taxon>
        <taxon>Saccharomycotina</taxon>
        <taxon>Pichiomycetes</taxon>
        <taxon>Debaryomycetaceae</taxon>
        <taxon>Candida/Lodderomyces clade</taxon>
        <taxon>Candida</taxon>
    </lineage>
</organism>
<dbReference type="PANTHER" id="PTHR12132:SF1">
    <property type="entry name" value="DNA REPAIR PROTEIN RAD52 HOMOLOG"/>
    <property type="match status" value="1"/>
</dbReference>
<dbReference type="Proteomes" id="UP000002037">
    <property type="component" value="Unassembled WGS sequence"/>
</dbReference>
<dbReference type="KEGG" id="ctp:CTRG_03891"/>
<dbReference type="InterPro" id="IPR042525">
    <property type="entry name" value="Rad52_Rad59_Rad22_sf"/>
</dbReference>
<dbReference type="AlphaFoldDB" id="C5MCE0"/>
<name>C5MCE0_CANTT</name>
<evidence type="ECO:0000256" key="2">
    <source>
        <dbReference type="ARBA" id="ARBA00022763"/>
    </source>
</evidence>
<protein>
    <recommendedName>
        <fullName evidence="6">DNA repair and recombination protein RAD52</fullName>
    </recommendedName>
</protein>